<protein>
    <recommendedName>
        <fullName evidence="3">CBS domain-containing protein</fullName>
    </recommendedName>
</protein>
<name>A0AA42X1A1_SPHYA</name>
<accession>A0AA42X1A1</accession>
<gene>
    <name evidence="1" type="ORF">N5J77_24315</name>
</gene>
<reference evidence="1" key="1">
    <citation type="submission" date="2022-09" db="EMBL/GenBank/DDBJ databases">
        <title>Intensive care unit water sources are persistently colonized with multi-drug resistant bacteria and are the site of extensive horizontal gene transfer of antibiotic resistance genes.</title>
        <authorList>
            <person name="Diorio-Toth L."/>
        </authorList>
    </citation>
    <scope>NUCLEOTIDE SEQUENCE</scope>
    <source>
        <strain evidence="1">GD03659</strain>
    </source>
</reference>
<organism evidence="1 2">
    <name type="scientific">Sphingobium yanoikuyae</name>
    <name type="common">Sphingomonas yanoikuyae</name>
    <dbReference type="NCBI Taxonomy" id="13690"/>
    <lineage>
        <taxon>Bacteria</taxon>
        <taxon>Pseudomonadati</taxon>
        <taxon>Pseudomonadota</taxon>
        <taxon>Alphaproteobacteria</taxon>
        <taxon>Sphingomonadales</taxon>
        <taxon>Sphingomonadaceae</taxon>
        <taxon>Sphingobium</taxon>
    </lineage>
</organism>
<evidence type="ECO:0008006" key="3">
    <source>
        <dbReference type="Google" id="ProtNLM"/>
    </source>
</evidence>
<sequence>MSPDSSVGSIMECFDESGADDLAVVDAEGRTRLGMLTEKYVRKRYVDEIDRSQRDLYGED</sequence>
<evidence type="ECO:0000313" key="1">
    <source>
        <dbReference type="EMBL" id="MDH2134261.1"/>
    </source>
</evidence>
<dbReference type="EMBL" id="JAOCKX010000053">
    <property type="protein sequence ID" value="MDH2134261.1"/>
    <property type="molecule type" value="Genomic_DNA"/>
</dbReference>
<proteinExistence type="predicted"/>
<evidence type="ECO:0000313" key="2">
    <source>
        <dbReference type="Proteomes" id="UP001162318"/>
    </source>
</evidence>
<dbReference type="RefSeq" id="WP_279776316.1">
    <property type="nucleotide sequence ID" value="NZ_JAOCKX010000053.1"/>
</dbReference>
<comment type="caution">
    <text evidence="1">The sequence shown here is derived from an EMBL/GenBank/DDBJ whole genome shotgun (WGS) entry which is preliminary data.</text>
</comment>
<dbReference type="Proteomes" id="UP001162318">
    <property type="component" value="Unassembled WGS sequence"/>
</dbReference>
<dbReference type="AlphaFoldDB" id="A0AA42X1A1"/>